<dbReference type="FunFam" id="1.10.510.10:FF:000350">
    <property type="entry name" value="Mitogen-activated protein kinase 2"/>
    <property type="match status" value="1"/>
</dbReference>
<dbReference type="InterPro" id="IPR053235">
    <property type="entry name" value="Ser_Thr_kinase"/>
</dbReference>
<dbReference type="GO" id="GO:0005524">
    <property type="term" value="F:ATP binding"/>
    <property type="evidence" value="ECO:0007669"/>
    <property type="project" value="UniProtKB-UniRule"/>
</dbReference>
<evidence type="ECO:0000256" key="16">
    <source>
        <dbReference type="SAM" id="MobiDB-lite"/>
    </source>
</evidence>
<gene>
    <name evidence="18" type="ORF">RND81_06G082900</name>
</gene>
<dbReference type="GO" id="GO:0005737">
    <property type="term" value="C:cytoplasm"/>
    <property type="evidence" value="ECO:0007669"/>
    <property type="project" value="TreeGrafter"/>
</dbReference>
<evidence type="ECO:0000256" key="2">
    <source>
        <dbReference type="ARBA" id="ARBA00022553"/>
    </source>
</evidence>
<comment type="similarity">
    <text evidence="9">Belongs to the protein kinase superfamily. STE Ser/Thr protein kinase family. MAP kinase kinase subfamily.</text>
</comment>
<evidence type="ECO:0000256" key="1">
    <source>
        <dbReference type="ARBA" id="ARBA00022527"/>
    </source>
</evidence>
<keyword evidence="2" id="KW-0597">Phosphoprotein</keyword>
<evidence type="ECO:0000313" key="18">
    <source>
        <dbReference type="EMBL" id="KAK9714266.1"/>
    </source>
</evidence>
<dbReference type="Proteomes" id="UP001443914">
    <property type="component" value="Unassembled WGS sequence"/>
</dbReference>
<comment type="catalytic activity">
    <reaction evidence="12">
        <text>L-threonyl-[protein] + ATP = O-phospho-L-threonyl-[protein] + ADP + H(+)</text>
        <dbReference type="Rhea" id="RHEA:46608"/>
        <dbReference type="Rhea" id="RHEA-COMP:11060"/>
        <dbReference type="Rhea" id="RHEA-COMP:11605"/>
        <dbReference type="ChEBI" id="CHEBI:15378"/>
        <dbReference type="ChEBI" id="CHEBI:30013"/>
        <dbReference type="ChEBI" id="CHEBI:30616"/>
        <dbReference type="ChEBI" id="CHEBI:61977"/>
        <dbReference type="ChEBI" id="CHEBI:456216"/>
        <dbReference type="EC" id="2.7.12.2"/>
    </reaction>
</comment>
<keyword evidence="4" id="KW-0808">Transferase</keyword>
<keyword evidence="5 14" id="KW-0547">Nucleotide-binding</keyword>
<dbReference type="GO" id="GO:0004708">
    <property type="term" value="F:MAP kinase kinase activity"/>
    <property type="evidence" value="ECO:0007669"/>
    <property type="project" value="UniProtKB-EC"/>
</dbReference>
<name>A0AAW1K8X0_SAPOF</name>
<evidence type="ECO:0000256" key="11">
    <source>
        <dbReference type="ARBA" id="ARBA00049014"/>
    </source>
</evidence>
<keyword evidence="19" id="KW-1185">Reference proteome</keyword>
<dbReference type="PANTHER" id="PTHR24361:SF762">
    <property type="entry name" value="MITOGEN-ACTIVATED PROTEIN KINASE KINASE 5"/>
    <property type="match status" value="1"/>
</dbReference>
<dbReference type="Gene3D" id="1.10.510.10">
    <property type="entry name" value="Transferase(Phosphotransferase) domain 1"/>
    <property type="match status" value="1"/>
</dbReference>
<dbReference type="EC" id="2.7.12.2" evidence="10"/>
<feature type="region of interest" description="Disordered" evidence="16">
    <location>
        <begin position="347"/>
        <end position="368"/>
    </location>
</feature>
<evidence type="ECO:0000256" key="13">
    <source>
        <dbReference type="ARBA" id="ARBA00051693"/>
    </source>
</evidence>
<evidence type="ECO:0000256" key="8">
    <source>
        <dbReference type="ARBA" id="ARBA00022840"/>
    </source>
</evidence>
<dbReference type="InterPro" id="IPR011009">
    <property type="entry name" value="Kinase-like_dom_sf"/>
</dbReference>
<evidence type="ECO:0000256" key="5">
    <source>
        <dbReference type="ARBA" id="ARBA00022741"/>
    </source>
</evidence>
<feature type="compositionally biased region" description="Pro residues" evidence="16">
    <location>
        <begin position="17"/>
        <end position="30"/>
    </location>
</feature>
<dbReference type="FunFam" id="3.30.200.20:FF:000388">
    <property type="entry name" value="Mitogen-activated protein kinase 2"/>
    <property type="match status" value="1"/>
</dbReference>
<dbReference type="GO" id="GO:0009626">
    <property type="term" value="P:plant-type hypersensitive response"/>
    <property type="evidence" value="ECO:0007669"/>
    <property type="project" value="UniProtKB-KW"/>
</dbReference>
<keyword evidence="7" id="KW-0611">Plant defense</keyword>
<proteinExistence type="inferred from homology"/>
<feature type="binding site" evidence="14">
    <location>
        <position position="111"/>
    </location>
    <ligand>
        <name>ATP</name>
        <dbReference type="ChEBI" id="CHEBI:30616"/>
    </ligand>
</feature>
<evidence type="ECO:0000313" key="19">
    <source>
        <dbReference type="Proteomes" id="UP001443914"/>
    </source>
</evidence>
<sequence>MKPIQPPPHLPSSSPSSSPPPLSANSPPPLSSTTRPRRRPNLTLPLPHRDPSLAVPLPLPPPSAPSSSSASTNSNSVGFSELERVNRIGSGAGGTVYKVLHRRSGRIYALKVIYGNHEESVRRQICREIEILRDVDNPNVVRCFDMFDHNGEIQVLLEYMDRGSLEGHHLSDESYLSELSKQVLTGLLYLHRRRIVHRDIKPSNLLINTHRQVKIADFGVSRILEQTMDPCNSSVGTIAYMSPERINTDLNQGMYDGYAGDIWSFGVSILEFYSGRFPFNVGRQGDWASLMCAICMNAPPEAPPTASREFRDFISCCLQREPRKRWTAAQLLKHPFIAQYHGAQQGPNHHLHNGPLRQMLPPPLPHST</sequence>
<dbReference type="AlphaFoldDB" id="A0AAW1K8X0"/>
<dbReference type="SMART" id="SM00220">
    <property type="entry name" value="S_TKc"/>
    <property type="match status" value="1"/>
</dbReference>
<evidence type="ECO:0000256" key="7">
    <source>
        <dbReference type="ARBA" id="ARBA00022821"/>
    </source>
</evidence>
<dbReference type="InterPro" id="IPR000719">
    <property type="entry name" value="Prot_kinase_dom"/>
</dbReference>
<feature type="domain" description="Protein kinase" evidence="17">
    <location>
        <begin position="82"/>
        <end position="337"/>
    </location>
</feature>
<dbReference type="InterPro" id="IPR017441">
    <property type="entry name" value="Protein_kinase_ATP_BS"/>
</dbReference>
<comment type="catalytic activity">
    <reaction evidence="11">
        <text>L-seryl-[protein] + ATP = O-phospho-L-seryl-[protein] + ADP + H(+)</text>
        <dbReference type="Rhea" id="RHEA:17989"/>
        <dbReference type="Rhea" id="RHEA-COMP:9863"/>
        <dbReference type="Rhea" id="RHEA-COMP:11604"/>
        <dbReference type="ChEBI" id="CHEBI:15378"/>
        <dbReference type="ChEBI" id="CHEBI:29999"/>
        <dbReference type="ChEBI" id="CHEBI:30616"/>
        <dbReference type="ChEBI" id="CHEBI:83421"/>
        <dbReference type="ChEBI" id="CHEBI:456216"/>
        <dbReference type="EC" id="2.7.12.2"/>
    </reaction>
</comment>
<dbReference type="PROSITE" id="PS00108">
    <property type="entry name" value="PROTEIN_KINASE_ST"/>
    <property type="match status" value="1"/>
</dbReference>
<dbReference type="Pfam" id="PF00069">
    <property type="entry name" value="Pkinase"/>
    <property type="match status" value="1"/>
</dbReference>
<evidence type="ECO:0000256" key="10">
    <source>
        <dbReference type="ARBA" id="ARBA00038999"/>
    </source>
</evidence>
<evidence type="ECO:0000256" key="15">
    <source>
        <dbReference type="RuleBase" id="RU000304"/>
    </source>
</evidence>
<keyword evidence="3" id="KW-0381">Hypersensitive response</keyword>
<comment type="catalytic activity">
    <reaction evidence="13">
        <text>L-tyrosyl-[protein] + ATP = O-phospho-L-tyrosyl-[protein] + ADP + H(+)</text>
        <dbReference type="Rhea" id="RHEA:10596"/>
        <dbReference type="Rhea" id="RHEA-COMP:10136"/>
        <dbReference type="Rhea" id="RHEA-COMP:20101"/>
        <dbReference type="ChEBI" id="CHEBI:15378"/>
        <dbReference type="ChEBI" id="CHEBI:30616"/>
        <dbReference type="ChEBI" id="CHEBI:46858"/>
        <dbReference type="ChEBI" id="CHEBI:61978"/>
        <dbReference type="ChEBI" id="CHEBI:456216"/>
        <dbReference type="EC" id="2.7.12.2"/>
    </reaction>
</comment>
<accession>A0AAW1K8X0</accession>
<evidence type="ECO:0000256" key="6">
    <source>
        <dbReference type="ARBA" id="ARBA00022777"/>
    </source>
</evidence>
<evidence type="ECO:0000256" key="4">
    <source>
        <dbReference type="ARBA" id="ARBA00022679"/>
    </source>
</evidence>
<reference evidence="18" key="1">
    <citation type="submission" date="2024-03" db="EMBL/GenBank/DDBJ databases">
        <title>WGS assembly of Saponaria officinalis var. Norfolk2.</title>
        <authorList>
            <person name="Jenkins J."/>
            <person name="Shu S."/>
            <person name="Grimwood J."/>
            <person name="Barry K."/>
            <person name="Goodstein D."/>
            <person name="Schmutz J."/>
            <person name="Leebens-Mack J."/>
            <person name="Osbourn A."/>
        </authorList>
    </citation>
    <scope>NUCLEOTIDE SEQUENCE [LARGE SCALE GENOMIC DNA]</scope>
    <source>
        <strain evidence="18">JIC</strain>
    </source>
</reference>
<protein>
    <recommendedName>
        <fullName evidence="10">mitogen-activated protein kinase kinase</fullName>
        <ecNumber evidence="10">2.7.12.2</ecNumber>
    </recommendedName>
</protein>
<dbReference type="PANTHER" id="PTHR24361">
    <property type="entry name" value="MITOGEN-ACTIVATED KINASE KINASE KINASE"/>
    <property type="match status" value="1"/>
</dbReference>
<dbReference type="GO" id="GO:0004674">
    <property type="term" value="F:protein serine/threonine kinase activity"/>
    <property type="evidence" value="ECO:0007669"/>
    <property type="project" value="UniProtKB-KW"/>
</dbReference>
<dbReference type="SUPFAM" id="SSF56112">
    <property type="entry name" value="Protein kinase-like (PK-like)"/>
    <property type="match status" value="1"/>
</dbReference>
<keyword evidence="1 15" id="KW-0723">Serine/threonine-protein kinase</keyword>
<dbReference type="EMBL" id="JBDFQZ010000006">
    <property type="protein sequence ID" value="KAK9714266.1"/>
    <property type="molecule type" value="Genomic_DNA"/>
</dbReference>
<evidence type="ECO:0000256" key="9">
    <source>
        <dbReference type="ARBA" id="ARBA00038035"/>
    </source>
</evidence>
<keyword evidence="6" id="KW-0418">Kinase</keyword>
<feature type="region of interest" description="Disordered" evidence="16">
    <location>
        <begin position="1"/>
        <end position="76"/>
    </location>
</feature>
<evidence type="ECO:0000259" key="17">
    <source>
        <dbReference type="PROSITE" id="PS50011"/>
    </source>
</evidence>
<dbReference type="CDD" id="cd06623">
    <property type="entry name" value="PKc_MAPKK_plant_like"/>
    <property type="match status" value="1"/>
</dbReference>
<keyword evidence="8 14" id="KW-0067">ATP-binding</keyword>
<dbReference type="GO" id="GO:0010229">
    <property type="term" value="P:inflorescence development"/>
    <property type="evidence" value="ECO:0007669"/>
    <property type="project" value="UniProtKB-ARBA"/>
</dbReference>
<organism evidence="18 19">
    <name type="scientific">Saponaria officinalis</name>
    <name type="common">Common soapwort</name>
    <name type="synonym">Lychnis saponaria</name>
    <dbReference type="NCBI Taxonomy" id="3572"/>
    <lineage>
        <taxon>Eukaryota</taxon>
        <taxon>Viridiplantae</taxon>
        <taxon>Streptophyta</taxon>
        <taxon>Embryophyta</taxon>
        <taxon>Tracheophyta</taxon>
        <taxon>Spermatophyta</taxon>
        <taxon>Magnoliopsida</taxon>
        <taxon>eudicotyledons</taxon>
        <taxon>Gunneridae</taxon>
        <taxon>Pentapetalae</taxon>
        <taxon>Caryophyllales</taxon>
        <taxon>Caryophyllaceae</taxon>
        <taxon>Caryophylleae</taxon>
        <taxon>Saponaria</taxon>
    </lineage>
</organism>
<dbReference type="Gene3D" id="3.30.200.20">
    <property type="entry name" value="Phosphorylase Kinase, domain 1"/>
    <property type="match status" value="1"/>
</dbReference>
<dbReference type="PROSITE" id="PS50011">
    <property type="entry name" value="PROTEIN_KINASE_DOM"/>
    <property type="match status" value="1"/>
</dbReference>
<comment type="caution">
    <text evidence="18">The sequence shown here is derived from an EMBL/GenBank/DDBJ whole genome shotgun (WGS) entry which is preliminary data.</text>
</comment>
<evidence type="ECO:0000256" key="12">
    <source>
        <dbReference type="ARBA" id="ARBA00049299"/>
    </source>
</evidence>
<evidence type="ECO:0000256" key="3">
    <source>
        <dbReference type="ARBA" id="ARBA00022667"/>
    </source>
</evidence>
<dbReference type="PROSITE" id="PS00107">
    <property type="entry name" value="PROTEIN_KINASE_ATP"/>
    <property type="match status" value="1"/>
</dbReference>
<dbReference type="GO" id="GO:0010227">
    <property type="term" value="P:floral organ abscission"/>
    <property type="evidence" value="ECO:0007669"/>
    <property type="project" value="UniProtKB-ARBA"/>
</dbReference>
<feature type="compositionally biased region" description="Low complexity" evidence="16">
    <location>
        <begin position="41"/>
        <end position="56"/>
    </location>
</feature>
<feature type="compositionally biased region" description="Pro residues" evidence="16">
    <location>
        <begin position="1"/>
        <end position="10"/>
    </location>
</feature>
<dbReference type="InterPro" id="IPR008271">
    <property type="entry name" value="Ser/Thr_kinase_AS"/>
</dbReference>
<evidence type="ECO:0000256" key="14">
    <source>
        <dbReference type="PROSITE-ProRule" id="PRU10141"/>
    </source>
</evidence>